<feature type="chain" id="PRO_5002955642" description="Transmembrane protein" evidence="2">
    <location>
        <begin position="27"/>
        <end position="161"/>
    </location>
</feature>
<evidence type="ECO:0000256" key="2">
    <source>
        <dbReference type="SAM" id="SignalP"/>
    </source>
</evidence>
<accession>C5T842</accession>
<evidence type="ECO:0000313" key="4">
    <source>
        <dbReference type="Proteomes" id="UP000003856"/>
    </source>
</evidence>
<proteinExistence type="predicted"/>
<sequence length="161" mass="17112">MKSAFKLSVVRSVVAGSLASVFSAVALVLCGQRETGSPAATLNAVSHWCWREEALYRQGADVRHTVLGYLIHHGASVFWGALLAWALHGKPASKPAHVAVAGIATSAVACFVDFRLTPERLTPGFEHRLSRRSLAVVYGAFAAGLAVGFLLMGGRKARDRA</sequence>
<comment type="caution">
    <text evidence="3">The sequence shown here is derived from an EMBL/GenBank/DDBJ whole genome shotgun (WGS) entry which is preliminary data.</text>
</comment>
<protein>
    <recommendedName>
        <fullName evidence="5">Transmembrane protein</fullName>
    </recommendedName>
</protein>
<keyword evidence="1" id="KW-0812">Transmembrane</keyword>
<feature type="transmembrane region" description="Helical" evidence="1">
    <location>
        <begin position="136"/>
        <end position="154"/>
    </location>
</feature>
<dbReference type="OrthoDB" id="288267at2"/>
<dbReference type="RefSeq" id="WP_005798261.1">
    <property type="nucleotide sequence ID" value="NZ_ACQT01000134.1"/>
</dbReference>
<keyword evidence="1" id="KW-1133">Transmembrane helix</keyword>
<feature type="signal peptide" evidence="2">
    <location>
        <begin position="1"/>
        <end position="26"/>
    </location>
</feature>
<dbReference type="AlphaFoldDB" id="C5T842"/>
<gene>
    <name evidence="3" type="ORF">AcdelDRAFT_3072</name>
</gene>
<dbReference type="PATRIC" id="fig|573060.9.peg.1981"/>
<keyword evidence="2" id="KW-0732">Signal</keyword>
<evidence type="ECO:0000256" key="1">
    <source>
        <dbReference type="SAM" id="Phobius"/>
    </source>
</evidence>
<feature type="transmembrane region" description="Helical" evidence="1">
    <location>
        <begin position="98"/>
        <end position="116"/>
    </location>
</feature>
<evidence type="ECO:0008006" key="5">
    <source>
        <dbReference type="Google" id="ProtNLM"/>
    </source>
</evidence>
<name>C5T842_ACIDE</name>
<reference evidence="3 4" key="1">
    <citation type="submission" date="2009-05" db="EMBL/GenBank/DDBJ databases">
        <title>The draft genome of Acidovorax delafieldii 2AN.</title>
        <authorList>
            <consortium name="US DOE Joint Genome Institute (JGI-PGF)"/>
            <person name="Lucas S."/>
            <person name="Copeland A."/>
            <person name="Lapidus A."/>
            <person name="Glavina del Rio T."/>
            <person name="Tice H."/>
            <person name="Bruce D."/>
            <person name="Goodwin L."/>
            <person name="Pitluck S."/>
            <person name="Larimer F."/>
            <person name="Land M.L."/>
            <person name="Hauser L."/>
            <person name="Shelobolina E.S."/>
            <person name="Picardal F."/>
            <person name="Roden E."/>
            <person name="Emerson D."/>
        </authorList>
    </citation>
    <scope>NUCLEOTIDE SEQUENCE [LARGE SCALE GENOMIC DNA]</scope>
    <source>
        <strain evidence="3 4">2AN</strain>
    </source>
</reference>
<evidence type="ECO:0000313" key="3">
    <source>
        <dbReference type="EMBL" id="EER59365.1"/>
    </source>
</evidence>
<keyword evidence="1" id="KW-0472">Membrane</keyword>
<keyword evidence="4" id="KW-1185">Reference proteome</keyword>
<organism evidence="3 4">
    <name type="scientific">Acidovorax delafieldii 2AN</name>
    <dbReference type="NCBI Taxonomy" id="573060"/>
    <lineage>
        <taxon>Bacteria</taxon>
        <taxon>Pseudomonadati</taxon>
        <taxon>Pseudomonadota</taxon>
        <taxon>Betaproteobacteria</taxon>
        <taxon>Burkholderiales</taxon>
        <taxon>Comamonadaceae</taxon>
        <taxon>Acidovorax</taxon>
    </lineage>
</organism>
<dbReference type="Proteomes" id="UP000003856">
    <property type="component" value="Unassembled WGS sequence"/>
</dbReference>
<feature type="transmembrane region" description="Helical" evidence="1">
    <location>
        <begin position="66"/>
        <end position="86"/>
    </location>
</feature>
<dbReference type="EMBL" id="ACQT01000134">
    <property type="protein sequence ID" value="EER59365.1"/>
    <property type="molecule type" value="Genomic_DNA"/>
</dbReference>